<dbReference type="Pfam" id="PF13456">
    <property type="entry name" value="RVT_3"/>
    <property type="match status" value="1"/>
</dbReference>
<dbReference type="EMBL" id="JARKNE010000012">
    <property type="protein sequence ID" value="KAK5775217.1"/>
    <property type="molecule type" value="Genomic_DNA"/>
</dbReference>
<comment type="caution">
    <text evidence="2">The sequence shown here is derived from an EMBL/GenBank/DDBJ whole genome shotgun (WGS) entry which is preliminary data.</text>
</comment>
<accession>A0ABR0MPK9</accession>
<gene>
    <name evidence="2" type="ORF">PVK06_043087</name>
</gene>
<keyword evidence="3" id="KW-1185">Reference proteome</keyword>
<evidence type="ECO:0000313" key="3">
    <source>
        <dbReference type="Proteomes" id="UP001358586"/>
    </source>
</evidence>
<protein>
    <recommendedName>
        <fullName evidence="1">RNase H type-1 domain-containing protein</fullName>
    </recommendedName>
</protein>
<reference evidence="2 3" key="1">
    <citation type="submission" date="2023-03" db="EMBL/GenBank/DDBJ databases">
        <title>WGS of Gossypium arboreum.</title>
        <authorList>
            <person name="Yu D."/>
        </authorList>
    </citation>
    <scope>NUCLEOTIDE SEQUENCE [LARGE SCALE GENOMIC DNA]</scope>
    <source>
        <tissue evidence="2">Leaf</tissue>
    </source>
</reference>
<dbReference type="Proteomes" id="UP001358586">
    <property type="component" value="Chromosome 12"/>
</dbReference>
<evidence type="ECO:0000259" key="1">
    <source>
        <dbReference type="Pfam" id="PF13456"/>
    </source>
</evidence>
<name>A0ABR0MPK9_GOSAR</name>
<sequence>MGHKLLPTNVKISSIKQHVNQGCLRCGISDETAIYALKNCSKAREILFHSGIDGIGIIARDCDGLVLRGIVTCKDEHMNVEWDEFNALVEGINLACTNNFKKVIF</sequence>
<feature type="domain" description="RNase H type-1" evidence="1">
    <location>
        <begin position="50"/>
        <end position="105"/>
    </location>
</feature>
<proteinExistence type="predicted"/>
<dbReference type="InterPro" id="IPR002156">
    <property type="entry name" value="RNaseH_domain"/>
</dbReference>
<evidence type="ECO:0000313" key="2">
    <source>
        <dbReference type="EMBL" id="KAK5775217.1"/>
    </source>
</evidence>
<organism evidence="2 3">
    <name type="scientific">Gossypium arboreum</name>
    <name type="common">Tree cotton</name>
    <name type="synonym">Gossypium nanking</name>
    <dbReference type="NCBI Taxonomy" id="29729"/>
    <lineage>
        <taxon>Eukaryota</taxon>
        <taxon>Viridiplantae</taxon>
        <taxon>Streptophyta</taxon>
        <taxon>Embryophyta</taxon>
        <taxon>Tracheophyta</taxon>
        <taxon>Spermatophyta</taxon>
        <taxon>Magnoliopsida</taxon>
        <taxon>eudicotyledons</taxon>
        <taxon>Gunneridae</taxon>
        <taxon>Pentapetalae</taxon>
        <taxon>rosids</taxon>
        <taxon>malvids</taxon>
        <taxon>Malvales</taxon>
        <taxon>Malvaceae</taxon>
        <taxon>Malvoideae</taxon>
        <taxon>Gossypium</taxon>
    </lineage>
</organism>